<feature type="compositionally biased region" description="Basic and acidic residues" evidence="1">
    <location>
        <begin position="522"/>
        <end position="531"/>
    </location>
</feature>
<gene>
    <name evidence="2" type="ORF">BDFB_010671</name>
</gene>
<evidence type="ECO:0000313" key="3">
    <source>
        <dbReference type="Proteomes" id="UP000292052"/>
    </source>
</evidence>
<dbReference type="Proteomes" id="UP000292052">
    <property type="component" value="Unassembled WGS sequence"/>
</dbReference>
<sequence>YDTTFGRARTEKKAADDDKSATSRIATKYGAYNAGYQRDSSASGSYSSSRSDSNRLKPTLEKKETNHPPVSYRALARTTPRSRDPSPDKSSSTPSYNYNKIYPTRPYTRSVSRELDTSTTIPKYTGRSSLNKDDTLSRRSSISREDLTVPTKYGGRSSITKDDVPKYGGRSSITKEDLVPKYGGRSSLTKDDLSKYRPSSRAPSREDLTTGSQKYITSRFLPKNSVEKSYTAYARPSTIRSHETIRKNRELLNVLHAQQEQEKVSRPSSRCSSIITDEIILNTPPPIEEIEMETVSTVTRSTSPSPTSSNIARSRRSEIAKIVERQISRPKHRIGIDVEVQSDRLDDSTKNSKFSGASRISATPWSSFLDMKFSSPSDKKKEEASPKSISRASSNKSLSQEKKSPPKTKPSPPKQALPPQIPKSDSSKSTSLHSINTANKDFRKSVLNMNPDGSKKKVGRRSNSASSAESETDAQPSEAADVAVKSNSVSKLPQRLSSDKTSQRSRRSPSSDASTTSSSTSEEEKKSESHLKVASSRTSIAVSSADESPKPPPSPRQKSEAEAKSFLMRALAPVTNLFNKTKSPTEPTPETSATDSKPKSDQKPGKLFKSGEKNSETRPKTLLRHVESGELAWWLDKNAEVPEGVYRLDSNDSTDPTKNIMDAEYQERHKIRHIDSGERSWWLNSSENIPEMVQAQQTKTEQPKFAIRHQESGGKGWWLQSNHSEEFDVTQAPLGDRASPEGLEMPKESEGRLSPYDNVQVSERGGKKRPTQLFISRHRNIDEILGGCGGMWSPLMDRIFEYQDGRGADDKCMEIDPGQVKIHDSTAQRGVIQPTRM</sequence>
<feature type="compositionally biased region" description="Low complexity" evidence="1">
    <location>
        <begin position="295"/>
        <end position="309"/>
    </location>
</feature>
<proteinExistence type="predicted"/>
<feature type="compositionally biased region" description="Basic and acidic residues" evidence="1">
    <location>
        <begin position="8"/>
        <end position="21"/>
    </location>
</feature>
<feature type="region of interest" description="Disordered" evidence="1">
    <location>
        <begin position="731"/>
        <end position="753"/>
    </location>
</feature>
<feature type="compositionally biased region" description="Basic and acidic residues" evidence="1">
    <location>
        <begin position="130"/>
        <end position="147"/>
    </location>
</feature>
<evidence type="ECO:0000256" key="1">
    <source>
        <dbReference type="SAM" id="MobiDB-lite"/>
    </source>
</evidence>
<feature type="region of interest" description="Disordered" evidence="1">
    <location>
        <begin position="374"/>
        <end position="623"/>
    </location>
</feature>
<protein>
    <submittedName>
        <fullName evidence="2">Uncharacterized protein</fullName>
    </submittedName>
</protein>
<reference evidence="2 3" key="1">
    <citation type="submission" date="2017-03" db="EMBL/GenBank/DDBJ databases">
        <title>Genome of the blue death feigning beetle - Asbolus verrucosus.</title>
        <authorList>
            <person name="Rider S.D."/>
        </authorList>
    </citation>
    <scope>NUCLEOTIDE SEQUENCE [LARGE SCALE GENOMIC DNA]</scope>
    <source>
        <strain evidence="2">Butters</strain>
        <tissue evidence="2">Head and leg muscle</tissue>
    </source>
</reference>
<accession>A0A482VU62</accession>
<feature type="compositionally biased region" description="Pro residues" evidence="1">
    <location>
        <begin position="407"/>
        <end position="421"/>
    </location>
</feature>
<feature type="compositionally biased region" description="Basic and acidic residues" evidence="1">
    <location>
        <begin position="596"/>
        <end position="623"/>
    </location>
</feature>
<keyword evidence="3" id="KW-1185">Reference proteome</keyword>
<feature type="non-terminal residue" evidence="2">
    <location>
        <position position="1"/>
    </location>
</feature>
<feature type="compositionally biased region" description="Polar residues" evidence="1">
    <location>
        <begin position="117"/>
        <end position="129"/>
    </location>
</feature>
<feature type="compositionally biased region" description="Polar residues" evidence="1">
    <location>
        <begin position="387"/>
        <end position="398"/>
    </location>
</feature>
<dbReference type="EMBL" id="QDEB01066410">
    <property type="protein sequence ID" value="RZC35979.1"/>
    <property type="molecule type" value="Genomic_DNA"/>
</dbReference>
<dbReference type="OrthoDB" id="9806920at2759"/>
<feature type="region of interest" description="Disordered" evidence="1">
    <location>
        <begin position="1"/>
        <end position="211"/>
    </location>
</feature>
<feature type="compositionally biased region" description="Low complexity" evidence="1">
    <location>
        <begin position="580"/>
        <end position="592"/>
    </location>
</feature>
<comment type="caution">
    <text evidence="2">The sequence shown here is derived from an EMBL/GenBank/DDBJ whole genome shotgun (WGS) entry which is preliminary data.</text>
</comment>
<feature type="compositionally biased region" description="Basic and acidic residues" evidence="1">
    <location>
        <begin position="52"/>
        <end position="66"/>
    </location>
</feature>
<feature type="compositionally biased region" description="Low complexity" evidence="1">
    <location>
        <begin position="40"/>
        <end position="51"/>
    </location>
</feature>
<feature type="region of interest" description="Disordered" evidence="1">
    <location>
        <begin position="295"/>
        <end position="317"/>
    </location>
</feature>
<evidence type="ECO:0000313" key="2">
    <source>
        <dbReference type="EMBL" id="RZC35979.1"/>
    </source>
</evidence>
<feature type="compositionally biased region" description="Low complexity" evidence="1">
    <location>
        <begin position="508"/>
        <end position="520"/>
    </location>
</feature>
<dbReference type="AlphaFoldDB" id="A0A482VU62"/>
<organism evidence="2 3">
    <name type="scientific">Asbolus verrucosus</name>
    <name type="common">Desert ironclad beetle</name>
    <dbReference type="NCBI Taxonomy" id="1661398"/>
    <lineage>
        <taxon>Eukaryota</taxon>
        <taxon>Metazoa</taxon>
        <taxon>Ecdysozoa</taxon>
        <taxon>Arthropoda</taxon>
        <taxon>Hexapoda</taxon>
        <taxon>Insecta</taxon>
        <taxon>Pterygota</taxon>
        <taxon>Neoptera</taxon>
        <taxon>Endopterygota</taxon>
        <taxon>Coleoptera</taxon>
        <taxon>Polyphaga</taxon>
        <taxon>Cucujiformia</taxon>
        <taxon>Tenebrionidae</taxon>
        <taxon>Pimeliinae</taxon>
        <taxon>Asbolus</taxon>
    </lineage>
</organism>
<name>A0A482VU62_ASBVE</name>